<protein>
    <submittedName>
        <fullName evidence="2">Glycosyltransferase</fullName>
    </submittedName>
</protein>
<dbReference type="Proteomes" id="UP000564378">
    <property type="component" value="Unassembled WGS sequence"/>
</dbReference>
<dbReference type="Pfam" id="PF00535">
    <property type="entry name" value="Glycos_transf_2"/>
    <property type="match status" value="1"/>
</dbReference>
<evidence type="ECO:0000313" key="3">
    <source>
        <dbReference type="Proteomes" id="UP000564378"/>
    </source>
</evidence>
<keyword evidence="2" id="KW-0808">Transferase</keyword>
<gene>
    <name evidence="2" type="ORF">H6P80_00195</name>
</gene>
<dbReference type="RefSeq" id="WP_185799351.1">
    <property type="nucleotide sequence ID" value="NZ_JACJVJ010000001.1"/>
</dbReference>
<name>A0A842HUG8_9SPHN</name>
<dbReference type="InterPro" id="IPR001173">
    <property type="entry name" value="Glyco_trans_2-like"/>
</dbReference>
<keyword evidence="3" id="KW-1185">Reference proteome</keyword>
<proteinExistence type="predicted"/>
<dbReference type="InterPro" id="IPR029044">
    <property type="entry name" value="Nucleotide-diphossugar_trans"/>
</dbReference>
<reference evidence="2 3" key="1">
    <citation type="submission" date="2020-08" db="EMBL/GenBank/DDBJ databases">
        <title>Draft genome sequence of Parasphingopyxis sp. GrpM-11.</title>
        <authorList>
            <person name="Oh J."/>
            <person name="Roh D.-H."/>
        </authorList>
    </citation>
    <scope>NUCLEOTIDE SEQUENCE [LARGE SCALE GENOMIC DNA]</scope>
    <source>
        <strain evidence="2 3">GrpM-11</strain>
    </source>
</reference>
<dbReference type="PANTHER" id="PTHR43179">
    <property type="entry name" value="RHAMNOSYLTRANSFERASE WBBL"/>
    <property type="match status" value="1"/>
</dbReference>
<organism evidence="2 3">
    <name type="scientific">Parasphingopyxis marina</name>
    <dbReference type="NCBI Taxonomy" id="2761622"/>
    <lineage>
        <taxon>Bacteria</taxon>
        <taxon>Pseudomonadati</taxon>
        <taxon>Pseudomonadota</taxon>
        <taxon>Alphaproteobacteria</taxon>
        <taxon>Sphingomonadales</taxon>
        <taxon>Sphingomonadaceae</taxon>
        <taxon>Parasphingopyxis</taxon>
    </lineage>
</organism>
<dbReference type="AlphaFoldDB" id="A0A842HUG8"/>
<dbReference type="Gene3D" id="3.90.550.10">
    <property type="entry name" value="Spore Coat Polysaccharide Biosynthesis Protein SpsA, Chain A"/>
    <property type="match status" value="1"/>
</dbReference>
<dbReference type="EMBL" id="JACJVJ010000001">
    <property type="protein sequence ID" value="MBC2776031.1"/>
    <property type="molecule type" value="Genomic_DNA"/>
</dbReference>
<feature type="domain" description="Glycosyltransferase 2-like" evidence="1">
    <location>
        <begin position="426"/>
        <end position="535"/>
    </location>
</feature>
<accession>A0A842HUG8</accession>
<dbReference type="SUPFAM" id="SSF53448">
    <property type="entry name" value="Nucleotide-diphospho-sugar transferases"/>
    <property type="match status" value="1"/>
</dbReference>
<comment type="caution">
    <text evidence="2">The sequence shown here is derived from an EMBL/GenBank/DDBJ whole genome shotgun (WGS) entry which is preliminary data.</text>
</comment>
<dbReference type="PANTHER" id="PTHR43179:SF7">
    <property type="entry name" value="RHAMNOSYLTRANSFERASE WBBL"/>
    <property type="match status" value="1"/>
</dbReference>
<dbReference type="GO" id="GO:0016740">
    <property type="term" value="F:transferase activity"/>
    <property type="evidence" value="ECO:0007669"/>
    <property type="project" value="UniProtKB-KW"/>
</dbReference>
<sequence>MKGLTDLFRPGGGEDDDGSIVVAAILSEDFQAQVDHLAVTGHLPHWEKLAQRDFRRLKENVRACFNPGSSPARATSLLLFPDWGALLFMGLRAAAGAADQSFARLLRRCADYLGNDALRRPFDALLYGGNLRLDGEENLEQAVVEIGAPDSGLDAYLDAAAAFLGEHGLKRPFNRGTAEGWTPFDSGFYTRLLQHFGLAEPSRELGRNALLHYLFIGVPEKIRPNPLFAPAFMPGSEAPGTGYFERLYSQRDFDTAPSLMFDPAHYAAFAGREGDTDGALYEDFLRNGLDRQAPFSPLFDGDYYRAHYLDPLAEEGGKRFGNAVRHYLFTGALQGWNPNPDFDSDWYLREYPTARTDIKAQKLLGAFEHFLLAGKSAGFHPTAPLQTLPVGEREAKILFLRRAIRAAKTFDPAALSFEPRGSSDISVIVPVSGRFAFTASLLRQAYFAKLHSEKVDGLNVEIIMVSNGSTDETDSVVSEVAGLNLVVFPKAIGFPRAVNAGAAVAKGDTLIILNNDIFFEPDLFSRLAKGLRADPGLGLFGAAILLPDQRLQELGSLIFADGSGFGIARGEDPTSDFAQAQMEVDYCSACAVAIARADFEAFDGLDERFSPGYYEETDLCARLKAAGRRIAVDGTIQIEHFEHGSFASGAAGEAVQTLIARHREVFRERHAEMLTRQPDRAQVTRGATLDPRTIGRYRIFLITRQVPAAPPSGPMPAALRIAEKARMLGADVEFGVFEPSREDGRFDEMSHRLVKDWTAEEGLAGHIAKNARRYSHLLLCEAPGAERFADAIRAARAENPRLIVAGDEMASAEDGPIGDLVDVRMIDPDEAMLRSILDQEPPRR</sequence>
<evidence type="ECO:0000313" key="2">
    <source>
        <dbReference type="EMBL" id="MBC2776031.1"/>
    </source>
</evidence>
<evidence type="ECO:0000259" key="1">
    <source>
        <dbReference type="Pfam" id="PF00535"/>
    </source>
</evidence>